<dbReference type="CDD" id="cd08419">
    <property type="entry name" value="PBP2_CbbR_RubisCO_like"/>
    <property type="match status" value="1"/>
</dbReference>
<feature type="domain" description="HTH lysR-type" evidence="5">
    <location>
        <begin position="6"/>
        <end position="63"/>
    </location>
</feature>
<keyword evidence="3" id="KW-0238">DNA-binding</keyword>
<dbReference type="InterPro" id="IPR005119">
    <property type="entry name" value="LysR_subst-bd"/>
</dbReference>
<name>A0A9D7FHZ6_9RHOO</name>
<comment type="caution">
    <text evidence="6">The sequence shown here is derived from an EMBL/GenBank/DDBJ whole genome shotgun (WGS) entry which is preliminary data.</text>
</comment>
<comment type="similarity">
    <text evidence="1">Belongs to the LysR transcriptional regulatory family.</text>
</comment>
<proteinExistence type="inferred from homology"/>
<dbReference type="GO" id="GO:0000976">
    <property type="term" value="F:transcription cis-regulatory region binding"/>
    <property type="evidence" value="ECO:0007669"/>
    <property type="project" value="TreeGrafter"/>
</dbReference>
<evidence type="ECO:0000256" key="3">
    <source>
        <dbReference type="ARBA" id="ARBA00023125"/>
    </source>
</evidence>
<keyword evidence="4" id="KW-0804">Transcription</keyword>
<evidence type="ECO:0000259" key="5">
    <source>
        <dbReference type="PROSITE" id="PS50931"/>
    </source>
</evidence>
<dbReference type="Gene3D" id="1.10.10.10">
    <property type="entry name" value="Winged helix-like DNA-binding domain superfamily/Winged helix DNA-binding domain"/>
    <property type="match status" value="1"/>
</dbReference>
<dbReference type="InterPro" id="IPR000847">
    <property type="entry name" value="LysR_HTH_N"/>
</dbReference>
<dbReference type="Pfam" id="PF03466">
    <property type="entry name" value="LysR_substrate"/>
    <property type="match status" value="1"/>
</dbReference>
<dbReference type="Pfam" id="PF00126">
    <property type="entry name" value="HTH_1"/>
    <property type="match status" value="1"/>
</dbReference>
<dbReference type="Gene3D" id="3.40.190.290">
    <property type="match status" value="1"/>
</dbReference>
<dbReference type="PRINTS" id="PR00039">
    <property type="entry name" value="HTHLYSR"/>
</dbReference>
<gene>
    <name evidence="6" type="ORF">IPJ48_19625</name>
</gene>
<dbReference type="SUPFAM" id="SSF53850">
    <property type="entry name" value="Periplasmic binding protein-like II"/>
    <property type="match status" value="1"/>
</dbReference>
<keyword evidence="2" id="KW-0805">Transcription regulation</keyword>
<organism evidence="6 7">
    <name type="scientific">Candidatus Propionivibrio dominans</name>
    <dbReference type="NCBI Taxonomy" id="2954373"/>
    <lineage>
        <taxon>Bacteria</taxon>
        <taxon>Pseudomonadati</taxon>
        <taxon>Pseudomonadota</taxon>
        <taxon>Betaproteobacteria</taxon>
        <taxon>Rhodocyclales</taxon>
        <taxon>Rhodocyclaceae</taxon>
        <taxon>Propionivibrio</taxon>
    </lineage>
</organism>
<dbReference type="SUPFAM" id="SSF46785">
    <property type="entry name" value="Winged helix' DNA-binding domain"/>
    <property type="match status" value="1"/>
</dbReference>
<dbReference type="InterPro" id="IPR036388">
    <property type="entry name" value="WH-like_DNA-bd_sf"/>
</dbReference>
<evidence type="ECO:0000256" key="4">
    <source>
        <dbReference type="ARBA" id="ARBA00023163"/>
    </source>
</evidence>
<accession>A0A9D7FHZ6</accession>
<dbReference type="InterPro" id="IPR036390">
    <property type="entry name" value="WH_DNA-bd_sf"/>
</dbReference>
<dbReference type="EMBL" id="JADJNC010000060">
    <property type="protein sequence ID" value="MBK7425106.1"/>
    <property type="molecule type" value="Genomic_DNA"/>
</dbReference>
<dbReference type="Proteomes" id="UP000886602">
    <property type="component" value="Unassembled WGS sequence"/>
</dbReference>
<evidence type="ECO:0000256" key="2">
    <source>
        <dbReference type="ARBA" id="ARBA00023015"/>
    </source>
</evidence>
<dbReference type="PANTHER" id="PTHR30126">
    <property type="entry name" value="HTH-TYPE TRANSCRIPTIONAL REGULATOR"/>
    <property type="match status" value="1"/>
</dbReference>
<dbReference type="GO" id="GO:0003700">
    <property type="term" value="F:DNA-binding transcription factor activity"/>
    <property type="evidence" value="ECO:0007669"/>
    <property type="project" value="InterPro"/>
</dbReference>
<evidence type="ECO:0000256" key="1">
    <source>
        <dbReference type="ARBA" id="ARBA00009437"/>
    </source>
</evidence>
<evidence type="ECO:0000313" key="7">
    <source>
        <dbReference type="Proteomes" id="UP000886602"/>
    </source>
</evidence>
<dbReference type="PANTHER" id="PTHR30126:SF5">
    <property type="entry name" value="HTH-TYPE TRANSCRIPTIONAL ACTIVATOR CMPR"/>
    <property type="match status" value="1"/>
</dbReference>
<sequence>MPRRRITFRQLETFATVAHLSSFTRAAEALHLTQPAVSIQIRQLVDTIGMPLFEQSGRELALTPAADELLATVRSLDDVWNRFESAIADLKGLKRGKLRVALVTTAKYFLPRMLGAFCQRYPQLDIELEIANRAKIVERLRNNQDDLYVMSYPPEDVDIVSLPFLENEFLVLAARTHWAVGQRLTLQQLADEPFLLREVGSGSRHVIDQHMRHTGVQLKVRLSLSSNEAIRELVSSGMGLTVLSRHALGDSLERGELVMLNVKGFPLTQPWSVVHLRNKLLSLPAQAFLDELLQTGHSGLSRTVRPQKPDQR</sequence>
<protein>
    <submittedName>
        <fullName evidence="6">LysR family transcriptional regulator</fullName>
    </submittedName>
</protein>
<dbReference type="PROSITE" id="PS50931">
    <property type="entry name" value="HTH_LYSR"/>
    <property type="match status" value="1"/>
</dbReference>
<evidence type="ECO:0000313" key="6">
    <source>
        <dbReference type="EMBL" id="MBK7425106.1"/>
    </source>
</evidence>
<reference evidence="6" key="1">
    <citation type="submission" date="2020-10" db="EMBL/GenBank/DDBJ databases">
        <title>Connecting structure to function with the recovery of over 1000 high-quality activated sludge metagenome-assembled genomes encoding full-length rRNA genes using long-read sequencing.</title>
        <authorList>
            <person name="Singleton C.M."/>
            <person name="Petriglieri F."/>
            <person name="Kristensen J.M."/>
            <person name="Kirkegaard R.H."/>
            <person name="Michaelsen T.Y."/>
            <person name="Andersen M.H."/>
            <person name="Karst S.M."/>
            <person name="Dueholm M.S."/>
            <person name="Nielsen P.H."/>
            <person name="Albertsen M."/>
        </authorList>
    </citation>
    <scope>NUCLEOTIDE SEQUENCE</scope>
    <source>
        <strain evidence="6">EsbW_18-Q3-R4-48_MAXAC.044</strain>
    </source>
</reference>
<dbReference type="AlphaFoldDB" id="A0A9D7FHZ6"/>